<gene>
    <name evidence="2" type="ORF">HAHE_12120</name>
</gene>
<name>A0ABM7RB23_9BACT</name>
<evidence type="ECO:0000256" key="1">
    <source>
        <dbReference type="SAM" id="MobiDB-lite"/>
    </source>
</evidence>
<organism evidence="2 3">
    <name type="scientific">Haloferula helveola</name>
    <dbReference type="NCBI Taxonomy" id="490095"/>
    <lineage>
        <taxon>Bacteria</taxon>
        <taxon>Pseudomonadati</taxon>
        <taxon>Verrucomicrobiota</taxon>
        <taxon>Verrucomicrobiia</taxon>
        <taxon>Verrucomicrobiales</taxon>
        <taxon>Verrucomicrobiaceae</taxon>
        <taxon>Haloferula</taxon>
    </lineage>
</organism>
<proteinExistence type="predicted"/>
<sequence>MPALFLVAGGGLAYLLLYHFMPGGPGSAQRNANHPPADVKADPGNGSAEKPPAPSSAERTPDTPTPPQPAPTETVRAAPVSPPTPPPNDSAAVAAEEALEYFFRATSLGARLPMMEPAYQREKLVGTVFDGPMPEATSIASAPPDRNDLEDYTNYPFRVTFRTANETTDDVLVVVRKRGDNPPRVLVDPLLDLLGGRLAKFASEPGAEASAFRAIIEPMPRCFEPDIPNPDRKFTYKLSSTDHGGEIARAYASLNSPLAEQLFTPDSQIRWGKRIRATVVLSWNVEENPDQPYIELVEIKDLNWSP</sequence>
<feature type="region of interest" description="Disordered" evidence="1">
    <location>
        <begin position="26"/>
        <end position="91"/>
    </location>
</feature>
<evidence type="ECO:0000313" key="3">
    <source>
        <dbReference type="Proteomes" id="UP001374893"/>
    </source>
</evidence>
<protein>
    <submittedName>
        <fullName evidence="2">Uncharacterized protein</fullName>
    </submittedName>
</protein>
<accession>A0ABM7RB23</accession>
<dbReference type="Proteomes" id="UP001374893">
    <property type="component" value="Chromosome"/>
</dbReference>
<keyword evidence="3" id="KW-1185">Reference proteome</keyword>
<reference evidence="2 3" key="1">
    <citation type="submission" date="2021-06" db="EMBL/GenBank/DDBJ databases">
        <title>Complete genome of Haloferula helveola possessing various polysaccharide degrading enzymes.</title>
        <authorList>
            <person name="Takami H."/>
            <person name="Huang C."/>
            <person name="Hamasaki K."/>
        </authorList>
    </citation>
    <scope>NUCLEOTIDE SEQUENCE [LARGE SCALE GENOMIC DNA]</scope>
    <source>
        <strain evidence="2 3">CN-1</strain>
    </source>
</reference>
<evidence type="ECO:0000313" key="2">
    <source>
        <dbReference type="EMBL" id="BCX47304.1"/>
    </source>
</evidence>
<dbReference type="EMBL" id="AP024702">
    <property type="protein sequence ID" value="BCX47304.1"/>
    <property type="molecule type" value="Genomic_DNA"/>
</dbReference>